<keyword evidence="3" id="KW-1185">Reference proteome</keyword>
<sequence length="244" mass="26646">MAERRASVAVGERSTTRPIVPGENTVQRPRYTRAEKRQYARDRAIQNSKGRPSQAFAGPKTSKVTSVVSSGRLSKRELELYIVLHETKGRFVVGPQEARTILHILEEKAGLGHTAPLGDRVQKILPPEEAPRKELSAKKLEKIEKRRQVRAERKAAWVAKKAAESAAIDAAAAALPEVPIRAPARSASRSGSTASRRPSVVEKSPARVASRRASVASRSSGRARAASVQPELPHPDDDFEELGY</sequence>
<feature type="compositionally biased region" description="Low complexity" evidence="1">
    <location>
        <begin position="206"/>
        <end position="228"/>
    </location>
</feature>
<gene>
    <name evidence="2" type="ORF">GRF29_185g76115</name>
</gene>
<protein>
    <submittedName>
        <fullName evidence="2">Uncharacterized protein</fullName>
    </submittedName>
</protein>
<comment type="caution">
    <text evidence="2">The sequence shown here is derived from an EMBL/GenBank/DDBJ whole genome shotgun (WGS) entry which is preliminary data.</text>
</comment>
<accession>A0AAN6LMT4</accession>
<feature type="region of interest" description="Disordered" evidence="1">
    <location>
        <begin position="179"/>
        <end position="244"/>
    </location>
</feature>
<feature type="region of interest" description="Disordered" evidence="1">
    <location>
        <begin position="1"/>
        <end position="62"/>
    </location>
</feature>
<reference evidence="2 3" key="1">
    <citation type="submission" date="2021-02" db="EMBL/GenBank/DDBJ databases">
        <title>Genome assembly of Pseudopithomyces chartarum.</title>
        <authorList>
            <person name="Jauregui R."/>
            <person name="Singh J."/>
            <person name="Voisey C."/>
        </authorList>
    </citation>
    <scope>NUCLEOTIDE SEQUENCE [LARGE SCALE GENOMIC DNA]</scope>
    <source>
        <strain evidence="2 3">AGR01</strain>
    </source>
</reference>
<feature type="compositionally biased region" description="Low complexity" evidence="1">
    <location>
        <begin position="179"/>
        <end position="198"/>
    </location>
</feature>
<organism evidence="2 3">
    <name type="scientific">Pseudopithomyces chartarum</name>
    <dbReference type="NCBI Taxonomy" id="1892770"/>
    <lineage>
        <taxon>Eukaryota</taxon>
        <taxon>Fungi</taxon>
        <taxon>Dikarya</taxon>
        <taxon>Ascomycota</taxon>
        <taxon>Pezizomycotina</taxon>
        <taxon>Dothideomycetes</taxon>
        <taxon>Pleosporomycetidae</taxon>
        <taxon>Pleosporales</taxon>
        <taxon>Massarineae</taxon>
        <taxon>Didymosphaeriaceae</taxon>
        <taxon>Pseudopithomyces</taxon>
    </lineage>
</organism>
<name>A0AAN6LMT4_9PLEO</name>
<dbReference type="AlphaFoldDB" id="A0AAN6LMT4"/>
<evidence type="ECO:0000313" key="2">
    <source>
        <dbReference type="EMBL" id="KAK3201189.1"/>
    </source>
</evidence>
<proteinExistence type="predicted"/>
<dbReference type="EMBL" id="WVTA01000016">
    <property type="protein sequence ID" value="KAK3201189.1"/>
    <property type="molecule type" value="Genomic_DNA"/>
</dbReference>
<dbReference type="Proteomes" id="UP001280581">
    <property type="component" value="Unassembled WGS sequence"/>
</dbReference>
<evidence type="ECO:0000256" key="1">
    <source>
        <dbReference type="SAM" id="MobiDB-lite"/>
    </source>
</evidence>
<evidence type="ECO:0000313" key="3">
    <source>
        <dbReference type="Proteomes" id="UP001280581"/>
    </source>
</evidence>
<feature type="compositionally biased region" description="Basic and acidic residues" evidence="1">
    <location>
        <begin position="32"/>
        <end position="44"/>
    </location>
</feature>